<dbReference type="Gene3D" id="2.40.170.20">
    <property type="entry name" value="TonB-dependent receptor, beta-barrel domain"/>
    <property type="match status" value="1"/>
</dbReference>
<keyword evidence="3 10" id="KW-1134">Transmembrane beta strand</keyword>
<keyword evidence="4 10" id="KW-0812">Transmembrane</keyword>
<evidence type="ECO:0000256" key="2">
    <source>
        <dbReference type="ARBA" id="ARBA00022448"/>
    </source>
</evidence>
<dbReference type="EMBL" id="FQTV01000002">
    <property type="protein sequence ID" value="SHE69899.1"/>
    <property type="molecule type" value="Genomic_DNA"/>
</dbReference>
<protein>
    <submittedName>
        <fullName evidence="15">Outer membrane receptor for Fe3+-dicitrate</fullName>
    </submittedName>
</protein>
<name>A0A1M4VLP8_9BACE</name>
<keyword evidence="6 11" id="KW-0798">TonB box</keyword>
<keyword evidence="16" id="KW-1185">Reference proteome</keyword>
<dbReference type="InterPro" id="IPR037066">
    <property type="entry name" value="Plug_dom_sf"/>
</dbReference>
<dbReference type="PANTHER" id="PTHR30069:SF29">
    <property type="entry name" value="HEMOGLOBIN AND HEMOGLOBIN-HAPTOGLOBIN-BINDING PROTEIN 1-RELATED"/>
    <property type="match status" value="1"/>
</dbReference>
<evidence type="ECO:0000256" key="8">
    <source>
        <dbReference type="ARBA" id="ARBA00023170"/>
    </source>
</evidence>
<keyword evidence="7 10" id="KW-0472">Membrane</keyword>
<dbReference type="Pfam" id="PF07715">
    <property type="entry name" value="Plug"/>
    <property type="match status" value="1"/>
</dbReference>
<keyword evidence="8 15" id="KW-0675">Receptor</keyword>
<dbReference type="AlphaFoldDB" id="A0A1M4VLP8"/>
<dbReference type="InterPro" id="IPR039426">
    <property type="entry name" value="TonB-dep_rcpt-like"/>
</dbReference>
<keyword evidence="2 10" id="KW-0813">Transport</keyword>
<dbReference type="PROSITE" id="PS52016">
    <property type="entry name" value="TONB_DEPENDENT_REC_3"/>
    <property type="match status" value="1"/>
</dbReference>
<dbReference type="RefSeq" id="WP_073399157.1">
    <property type="nucleotide sequence ID" value="NZ_FQTV01000002.1"/>
</dbReference>
<dbReference type="InterPro" id="IPR036942">
    <property type="entry name" value="Beta-barrel_TonB_sf"/>
</dbReference>
<feature type="signal peptide" evidence="12">
    <location>
        <begin position="1"/>
        <end position="24"/>
    </location>
</feature>
<evidence type="ECO:0000256" key="6">
    <source>
        <dbReference type="ARBA" id="ARBA00023077"/>
    </source>
</evidence>
<dbReference type="Pfam" id="PF00593">
    <property type="entry name" value="TonB_dep_Rec_b-barrel"/>
    <property type="match status" value="1"/>
</dbReference>
<evidence type="ECO:0000256" key="3">
    <source>
        <dbReference type="ARBA" id="ARBA00022452"/>
    </source>
</evidence>
<dbReference type="InterPro" id="IPR000531">
    <property type="entry name" value="Beta-barrel_TonB"/>
</dbReference>
<gene>
    <name evidence="15" type="ORF">SAMN05444405_102317</name>
</gene>
<dbReference type="OrthoDB" id="9761152at2"/>
<evidence type="ECO:0000256" key="7">
    <source>
        <dbReference type="ARBA" id="ARBA00023136"/>
    </source>
</evidence>
<evidence type="ECO:0000256" key="9">
    <source>
        <dbReference type="ARBA" id="ARBA00023237"/>
    </source>
</evidence>
<dbReference type="STRING" id="1297750.SAMN05444405_102317"/>
<dbReference type="Gene3D" id="2.60.40.1120">
    <property type="entry name" value="Carboxypeptidase-like, regulatory domain"/>
    <property type="match status" value="1"/>
</dbReference>
<comment type="subcellular location">
    <subcellularLocation>
        <location evidence="1 10">Cell outer membrane</location>
        <topology evidence="1 10">Multi-pass membrane protein</topology>
    </subcellularLocation>
</comment>
<sequence length="908" mass="99788">MRKHFVHFLLVTLLTTFCTVAAVAQTVVKGKLVDAETNEGLIGASVTVEGTSQGAVTDLDGSFTLSVKSGTGTLIFKYIGYKDQKMKVTKKGTVDVGTIKMEPDAVALSDVTITSSIAIQRKTPVAVSTIDPVFIEEKLGTQEFPEILKSTPGVYATKNGGGYGDSKINMRGFQSANVAVMVNGIPMNDMEWGGLYWSNWAGLSDVTRSMQTQRGLGASKVSAPSVGGSINIVTRTIDAKKGGSVSYAMGNDGFNKLLFNVSSGLTKDGWAMTLLGGKSWGDGYIQGTEFEAYNYFVNIAKRINDNHQISLTAFGAPQWHNQRSNYDGLTIEGWQQVKNYMKGDSPYKYNPTFGYGLNGERKTSAHNEYHKPQISLNHLWQVNEKTSLSTTLYTSIGRGSGYSGQGYTSALSNTWYGSSDGVLNTTYRNSDGTFAYDQIYAINEASQNGSQMAMSKSINNHNWYGLLSTFTSSLTKEINYYVGLDLRYYVGQHTNELIDLYGGDFYIDRYRKDVKAENNSAAALGTDFTNKKLKVGDVVYRDYNGYVMQEGVFGQIEYNKDKLSSFIAGSVSNTGYWRKDHFYYDDKHAKSETLNFIGFTVKGGANYNLTENHNVFANVGYISRAPFFSGGAFLSSTVSNATNPDAINEKIFSVELGYGYRSKYFTANVNAYSTAWMDKTTTRTLTLKDGDRAQINMSGVDALHQGIEVDLAAHPYYWLDITGMFSIGNWRWNSNATGYFYNSAGQPLTGEYEADGITPKIASGIQAADHAKMTVYQKGVKVGGSAQTTAALGAKFRLSNNFRVGADYSLFARNYADFALASNDIIMNGEKTFGSPWRIPAANLVDLNASYSFPIGSVKAVLYGNVENLFNQEYIADAYDGGGHNWQSAYRVFYGFGRTYSIRLKLNF</sequence>
<evidence type="ECO:0000259" key="14">
    <source>
        <dbReference type="Pfam" id="PF07715"/>
    </source>
</evidence>
<evidence type="ECO:0000256" key="12">
    <source>
        <dbReference type="SAM" id="SignalP"/>
    </source>
</evidence>
<reference evidence="15 16" key="1">
    <citation type="submission" date="2016-11" db="EMBL/GenBank/DDBJ databases">
        <authorList>
            <person name="Jaros S."/>
            <person name="Januszkiewicz K."/>
            <person name="Wedrychowicz H."/>
        </authorList>
    </citation>
    <scope>NUCLEOTIDE SEQUENCE [LARGE SCALE GENOMIC DNA]</scope>
    <source>
        <strain evidence="15 16">DSM 26991</strain>
    </source>
</reference>
<dbReference type="GO" id="GO:0009279">
    <property type="term" value="C:cell outer membrane"/>
    <property type="evidence" value="ECO:0007669"/>
    <property type="project" value="UniProtKB-SubCell"/>
</dbReference>
<feature type="chain" id="PRO_5012138067" evidence="12">
    <location>
        <begin position="25"/>
        <end position="908"/>
    </location>
</feature>
<dbReference type="GO" id="GO:0044718">
    <property type="term" value="P:siderophore transmembrane transport"/>
    <property type="evidence" value="ECO:0007669"/>
    <property type="project" value="TreeGrafter"/>
</dbReference>
<keyword evidence="9 10" id="KW-0998">Cell outer membrane</keyword>
<proteinExistence type="inferred from homology"/>
<dbReference type="InterPro" id="IPR012910">
    <property type="entry name" value="Plug_dom"/>
</dbReference>
<evidence type="ECO:0000256" key="1">
    <source>
        <dbReference type="ARBA" id="ARBA00004571"/>
    </source>
</evidence>
<feature type="domain" description="TonB-dependent receptor plug" evidence="14">
    <location>
        <begin position="120"/>
        <end position="197"/>
    </location>
</feature>
<evidence type="ECO:0000256" key="5">
    <source>
        <dbReference type="ARBA" id="ARBA00022729"/>
    </source>
</evidence>
<evidence type="ECO:0000259" key="13">
    <source>
        <dbReference type="Pfam" id="PF00593"/>
    </source>
</evidence>
<dbReference type="SUPFAM" id="SSF56935">
    <property type="entry name" value="Porins"/>
    <property type="match status" value="1"/>
</dbReference>
<dbReference type="PANTHER" id="PTHR30069">
    <property type="entry name" value="TONB-DEPENDENT OUTER MEMBRANE RECEPTOR"/>
    <property type="match status" value="1"/>
</dbReference>
<evidence type="ECO:0000256" key="4">
    <source>
        <dbReference type="ARBA" id="ARBA00022692"/>
    </source>
</evidence>
<dbReference type="SUPFAM" id="SSF49464">
    <property type="entry name" value="Carboxypeptidase regulatory domain-like"/>
    <property type="match status" value="1"/>
</dbReference>
<organism evidence="15 16">
    <name type="scientific">Bacteroides luti</name>
    <dbReference type="NCBI Taxonomy" id="1297750"/>
    <lineage>
        <taxon>Bacteria</taxon>
        <taxon>Pseudomonadati</taxon>
        <taxon>Bacteroidota</taxon>
        <taxon>Bacteroidia</taxon>
        <taxon>Bacteroidales</taxon>
        <taxon>Bacteroidaceae</taxon>
        <taxon>Bacteroides</taxon>
    </lineage>
</organism>
<feature type="domain" description="TonB-dependent receptor-like beta-barrel" evidence="13">
    <location>
        <begin position="344"/>
        <end position="869"/>
    </location>
</feature>
<keyword evidence="5 12" id="KW-0732">Signal</keyword>
<dbReference type="InterPro" id="IPR008969">
    <property type="entry name" value="CarboxyPept-like_regulatory"/>
</dbReference>
<evidence type="ECO:0000313" key="15">
    <source>
        <dbReference type="EMBL" id="SHE69899.1"/>
    </source>
</evidence>
<dbReference type="Pfam" id="PF13715">
    <property type="entry name" value="CarbopepD_reg_2"/>
    <property type="match status" value="1"/>
</dbReference>
<evidence type="ECO:0000256" key="10">
    <source>
        <dbReference type="PROSITE-ProRule" id="PRU01360"/>
    </source>
</evidence>
<dbReference type="GO" id="GO:0015344">
    <property type="term" value="F:siderophore uptake transmembrane transporter activity"/>
    <property type="evidence" value="ECO:0007669"/>
    <property type="project" value="TreeGrafter"/>
</dbReference>
<dbReference type="Gene3D" id="2.170.130.10">
    <property type="entry name" value="TonB-dependent receptor, plug domain"/>
    <property type="match status" value="1"/>
</dbReference>
<evidence type="ECO:0000313" key="16">
    <source>
        <dbReference type="Proteomes" id="UP000184509"/>
    </source>
</evidence>
<evidence type="ECO:0000256" key="11">
    <source>
        <dbReference type="RuleBase" id="RU003357"/>
    </source>
</evidence>
<comment type="similarity">
    <text evidence="10 11">Belongs to the TonB-dependent receptor family.</text>
</comment>
<accession>A0A1M4VLP8</accession>
<dbReference type="Proteomes" id="UP000184509">
    <property type="component" value="Unassembled WGS sequence"/>
</dbReference>